<gene>
    <name evidence="1" type="ORF">SAMN05216480_105211</name>
</gene>
<dbReference type="RefSeq" id="WP_093024867.1">
    <property type="nucleotide sequence ID" value="NZ_FPBK01000005.1"/>
</dbReference>
<dbReference type="InterPro" id="IPR008969">
    <property type="entry name" value="CarboxyPept-like_regulatory"/>
</dbReference>
<dbReference type="EMBL" id="FPBK01000005">
    <property type="protein sequence ID" value="SFU51098.1"/>
    <property type="molecule type" value="Genomic_DNA"/>
</dbReference>
<accession>A0A1I7GRM9</accession>
<evidence type="ECO:0000313" key="2">
    <source>
        <dbReference type="Proteomes" id="UP000199138"/>
    </source>
</evidence>
<dbReference type="Pfam" id="PF13715">
    <property type="entry name" value="CarbopepD_reg_2"/>
    <property type="match status" value="1"/>
</dbReference>
<dbReference type="AlphaFoldDB" id="A0A1I7GRM9"/>
<dbReference type="STRING" id="1224947.SAMN05216480_105211"/>
<sequence length="305" mass="34774">MNRILFLILINFTTVYSQNYIIADAQTKKSIPFVSIVFNSDNGLYTNENGAFELPSENADSLSISAMGYTPLKVSTSNLTDTIFLKQEIVALEDVEISSKKPSTSLIEFPVLDRLNFSSFPLDKTGAKLTAVLQPKKTLEKTTVLHSITIYFKKVRERRKYKKELKDIKTIVRVNLYQLKDSLPNEKFYQSEPFYLNSFKTDELKLNLTNEHFKLPKAGFAIELEMLGNYNLQEKIFINEKNEMKGLVRPGLAGNDNHDFQSTTYLSILKNGNITYHSLNSILNRTPNFSSIDKTLSCSIELVSY</sequence>
<name>A0A1I7GRM9_9FLAO</name>
<organism evidence="1 2">
    <name type="scientific">Pustulibacterium marinum</name>
    <dbReference type="NCBI Taxonomy" id="1224947"/>
    <lineage>
        <taxon>Bacteria</taxon>
        <taxon>Pseudomonadati</taxon>
        <taxon>Bacteroidota</taxon>
        <taxon>Flavobacteriia</taxon>
        <taxon>Flavobacteriales</taxon>
        <taxon>Flavobacteriaceae</taxon>
        <taxon>Pustulibacterium</taxon>
    </lineage>
</organism>
<proteinExistence type="predicted"/>
<keyword evidence="2" id="KW-1185">Reference proteome</keyword>
<evidence type="ECO:0000313" key="1">
    <source>
        <dbReference type="EMBL" id="SFU51098.1"/>
    </source>
</evidence>
<dbReference type="OrthoDB" id="1145196at2"/>
<reference evidence="2" key="1">
    <citation type="submission" date="2016-10" db="EMBL/GenBank/DDBJ databases">
        <authorList>
            <person name="Varghese N."/>
            <person name="Submissions S."/>
        </authorList>
    </citation>
    <scope>NUCLEOTIDE SEQUENCE [LARGE SCALE GENOMIC DNA]</scope>
    <source>
        <strain evidence="2">CGMCC 1.12333</strain>
    </source>
</reference>
<dbReference type="Proteomes" id="UP000199138">
    <property type="component" value="Unassembled WGS sequence"/>
</dbReference>
<protein>
    <submittedName>
        <fullName evidence="1">CarboxypepD_reg-like domain-containing protein</fullName>
    </submittedName>
</protein>
<dbReference type="SUPFAM" id="SSF49464">
    <property type="entry name" value="Carboxypeptidase regulatory domain-like"/>
    <property type="match status" value="1"/>
</dbReference>